<feature type="compositionally biased region" description="Basic and acidic residues" evidence="1">
    <location>
        <begin position="388"/>
        <end position="398"/>
    </location>
</feature>
<dbReference type="VEuPathDB" id="VectorBase:LLONM1_009396"/>
<feature type="compositionally biased region" description="Basic and acidic residues" evidence="1">
    <location>
        <begin position="735"/>
        <end position="751"/>
    </location>
</feature>
<feature type="region of interest" description="Disordered" evidence="1">
    <location>
        <begin position="364"/>
        <end position="899"/>
    </location>
</feature>
<dbReference type="EMBL" id="AJWK01015580">
    <property type="status" value="NOT_ANNOTATED_CDS"/>
    <property type="molecule type" value="Genomic_DNA"/>
</dbReference>
<sequence>MADHLDEPPQKRPKLRDAFQQGPSDSELISRSDIYNLEDHLPDELVSSGTNWGDQLGGNKPPAQGPGPGGPPQMNGEDSGVVPPNANIAMQRLHQQQQLAQHLMQQGNKNIIGGVSGIGIGPLGSKSPNLQSPPNAQASMSNNMGVGTMGNSMVMSIASNGNPQPMSSLQAMNSVSQGNAGGMIMSNSNLSGLGGNGGMSGGGLVVNNLKQQAMGGAAGMLGGPMGGAGGQGQPGQAIHHPGHPGMQNGPLMTTPTGRVVAMQQQNPQGHMAGPRGPHLIGPRMQAPNMALDPPSMAEESSLNVMEKGIIYDEGDDAEISFKSCDESFSKSNEKIDLQTENDVKEPSADQQVTEVIKAQEEIQENFQESREQDEKEPKLSEAQQIPDAKIEESSEVDHVAAMPQKSTEESLTTDAAPSNNPPALESEKISSSSAEQEPPKELIESTTEADSHENESQEERQEVVEIIPPPKFAYLTTDTHPDKEEAQEVPTEEKPGENVLKENENKSKEIEEKTSHQIEESTEVRKNKSKSAKGIKRSASTEDQQSAGVPKRITRATSVPKMSTIEEENLMEMEEKTPAKKRRNSRAASEAKDTPRPMGMLTRRKSMLLENSENEGTPTPKARITQRRSSVLVEEREATPRSTRARSKPLEILPETKNTPRKRRAQSEDPQEGKDAAQASRQTRSRSTTPLPMSPVPEEDTPKTKKRPRSRLASTSSVDVADGDTPSKNLRSRKRSVDESSVDDAKSERSFVGRKSRNIRGASKPPVEPDIQEEETEEASLAYSETRRLTRSQLAVLEKVSKGTKATEPKAPKRAKRASRADESSDHESVMSEKSTPESIKSKGSRTSKSTRGKRGMSVESTSSAGSKTRGRRGKAAATTDTSPTKEDNAPGRNLRKKK</sequence>
<dbReference type="EnsemblMetazoa" id="LLOJ004939-RA">
    <property type="protein sequence ID" value="LLOJ004939-PA"/>
    <property type="gene ID" value="LLOJ004939"/>
</dbReference>
<dbReference type="EMBL" id="AJWK01015583">
    <property type="status" value="NOT_ANNOTATED_CDS"/>
    <property type="molecule type" value="Genomic_DNA"/>
</dbReference>
<feature type="compositionally biased region" description="Basic and acidic residues" evidence="1">
    <location>
        <begin position="479"/>
        <end position="526"/>
    </location>
</feature>
<dbReference type="EMBL" id="AJWK01015581">
    <property type="status" value="NOT_ANNOTATED_CDS"/>
    <property type="molecule type" value="Genomic_DNA"/>
</dbReference>
<feature type="compositionally biased region" description="Basic and acidic residues" evidence="1">
    <location>
        <begin position="367"/>
        <end position="379"/>
    </location>
</feature>
<dbReference type="AlphaFoldDB" id="A0A1B0CK02"/>
<feature type="compositionally biased region" description="Basic and acidic residues" evidence="1">
    <location>
        <begin position="1"/>
        <end position="10"/>
    </location>
</feature>
<dbReference type="VEuPathDB" id="VectorBase:LLOJ004939"/>
<evidence type="ECO:0000313" key="3">
    <source>
        <dbReference type="Proteomes" id="UP000092461"/>
    </source>
</evidence>
<feature type="compositionally biased region" description="Basic and acidic residues" evidence="1">
    <location>
        <begin position="437"/>
        <end position="463"/>
    </location>
</feature>
<accession>A0A1B0CK02</accession>
<feature type="region of interest" description="Disordered" evidence="1">
    <location>
        <begin position="43"/>
        <end position="82"/>
    </location>
</feature>
<keyword evidence="3" id="KW-1185">Reference proteome</keyword>
<protein>
    <submittedName>
        <fullName evidence="2">Uncharacterized protein</fullName>
    </submittedName>
</protein>
<feature type="compositionally biased region" description="Polar residues" evidence="1">
    <location>
        <begin position="409"/>
        <end position="418"/>
    </location>
</feature>
<proteinExistence type="predicted"/>
<feature type="compositionally biased region" description="Basic residues" evidence="1">
    <location>
        <begin position="527"/>
        <end position="536"/>
    </location>
</feature>
<evidence type="ECO:0000256" key="1">
    <source>
        <dbReference type="SAM" id="MobiDB-lite"/>
    </source>
</evidence>
<feature type="region of interest" description="Disordered" evidence="1">
    <location>
        <begin position="1"/>
        <end position="29"/>
    </location>
</feature>
<feature type="compositionally biased region" description="Basic and acidic residues" evidence="1">
    <location>
        <begin position="665"/>
        <end position="675"/>
    </location>
</feature>
<feature type="compositionally biased region" description="Basic and acidic residues" evidence="1">
    <location>
        <begin position="799"/>
        <end position="811"/>
    </location>
</feature>
<dbReference type="EMBL" id="AJWK01015584">
    <property type="status" value="NOT_ANNOTATED_CDS"/>
    <property type="molecule type" value="Genomic_DNA"/>
</dbReference>
<dbReference type="Proteomes" id="UP000092461">
    <property type="component" value="Unassembled WGS sequence"/>
</dbReference>
<dbReference type="VEuPathDB" id="VectorBase:LLONM1_011330"/>
<name>A0A1B0CK02_LUTLO</name>
<reference evidence="2" key="1">
    <citation type="submission" date="2020-05" db="UniProtKB">
        <authorList>
            <consortium name="EnsemblMetazoa"/>
        </authorList>
    </citation>
    <scope>IDENTIFICATION</scope>
    <source>
        <strain evidence="2">Jacobina</strain>
    </source>
</reference>
<organism evidence="2 3">
    <name type="scientific">Lutzomyia longipalpis</name>
    <name type="common">Sand fly</name>
    <dbReference type="NCBI Taxonomy" id="7200"/>
    <lineage>
        <taxon>Eukaryota</taxon>
        <taxon>Metazoa</taxon>
        <taxon>Ecdysozoa</taxon>
        <taxon>Arthropoda</taxon>
        <taxon>Hexapoda</taxon>
        <taxon>Insecta</taxon>
        <taxon>Pterygota</taxon>
        <taxon>Neoptera</taxon>
        <taxon>Endopterygota</taxon>
        <taxon>Diptera</taxon>
        <taxon>Nematocera</taxon>
        <taxon>Psychodoidea</taxon>
        <taxon>Psychodidae</taxon>
        <taxon>Lutzomyia</taxon>
        <taxon>Lutzomyia</taxon>
    </lineage>
</organism>
<feature type="compositionally biased region" description="Polar residues" evidence="1">
    <location>
        <begin position="679"/>
        <end position="691"/>
    </location>
</feature>
<feature type="compositionally biased region" description="Basic and acidic residues" evidence="1">
    <location>
        <begin position="819"/>
        <end position="831"/>
    </location>
</feature>
<evidence type="ECO:0000313" key="2">
    <source>
        <dbReference type="EnsemblMetazoa" id="LLOJ004939-PA"/>
    </source>
</evidence>
<dbReference type="EMBL" id="AJWK01015582">
    <property type="status" value="NOT_ANNOTATED_CDS"/>
    <property type="molecule type" value="Genomic_DNA"/>
</dbReference>
<feature type="compositionally biased region" description="Basic residues" evidence="1">
    <location>
        <begin position="843"/>
        <end position="855"/>
    </location>
</feature>
<dbReference type="EMBL" id="AJWK01015585">
    <property type="status" value="NOT_ANNOTATED_CDS"/>
    <property type="molecule type" value="Genomic_DNA"/>
</dbReference>